<keyword evidence="2" id="KW-1185">Reference proteome</keyword>
<reference evidence="1 2" key="1">
    <citation type="submission" date="2020-05" db="EMBL/GenBank/DDBJ databases">
        <title>Complete genome sequencing of Campylobacter and Arcobacter type strains.</title>
        <authorList>
            <person name="Miller W.G."/>
            <person name="Yee E."/>
        </authorList>
    </citation>
    <scope>NUCLEOTIDE SEQUENCE [LARGE SCALE GENOMIC DNA]</scope>
    <source>
        <strain evidence="1 2">LMG 25694</strain>
    </source>
</reference>
<evidence type="ECO:0000313" key="1">
    <source>
        <dbReference type="EMBL" id="QKF77152.1"/>
    </source>
</evidence>
<protein>
    <submittedName>
        <fullName evidence="1">Uncharacterized protein</fullName>
    </submittedName>
</protein>
<dbReference type="EMBL" id="CP053835">
    <property type="protein sequence ID" value="QKF77152.1"/>
    <property type="molecule type" value="Genomic_DNA"/>
</dbReference>
<dbReference type="KEGG" id="adz:ADFLV_1118"/>
<name>A0AAE7E696_9BACT</name>
<accession>A0AAE7E696</accession>
<gene>
    <name evidence="1" type="ORF">ADFLV_1118</name>
</gene>
<dbReference type="Proteomes" id="UP000503313">
    <property type="component" value="Chromosome"/>
</dbReference>
<sequence>MKKKIDLPKRSNDIYKEIEGFREDNSIGFQEYEYTNCIAYEMAIRNKDFLNLSKKINKDFLNFIEFEQELEFFGFELSNFPYPLANMLKIDTEIPGKIISAIRLKNKIDALNIIFNYAISNNLIYKIDLENEQCKKVKLTIKALTEKYKHPLDSIMYAIKMGKAYIPLKGIPNTIINTFDKELIELLDLKSFDVNAGIIYSRPKLINSFKKEIKIELNLALPLDELIAYVSKIKNEYDKDNSIVKNPLELLGEDLNKADENLLIHKGTGKYNKYRVADMFFIYDGMKKGMKKAKIINELNYYYYDKDNKNTNFTYDTLNTYYEKAIELIDNLKYKELITGVKITN</sequence>
<proteinExistence type="predicted"/>
<organism evidence="1 2">
    <name type="scientific">Arcobacter defluvii</name>
    <dbReference type="NCBI Taxonomy" id="873191"/>
    <lineage>
        <taxon>Bacteria</taxon>
        <taxon>Pseudomonadati</taxon>
        <taxon>Campylobacterota</taxon>
        <taxon>Epsilonproteobacteria</taxon>
        <taxon>Campylobacterales</taxon>
        <taxon>Arcobacteraceae</taxon>
        <taxon>Arcobacter</taxon>
    </lineage>
</organism>
<dbReference type="AlphaFoldDB" id="A0AAE7E696"/>
<dbReference type="RefSeq" id="WP_129011123.1">
    <property type="nucleotide sequence ID" value="NZ_CP053835.1"/>
</dbReference>
<evidence type="ECO:0000313" key="2">
    <source>
        <dbReference type="Proteomes" id="UP000503313"/>
    </source>
</evidence>